<gene>
    <name evidence="1" type="ORF">ENI96_04550</name>
</gene>
<protein>
    <submittedName>
        <fullName evidence="1">Uncharacterized protein</fullName>
    </submittedName>
</protein>
<dbReference type="AlphaFoldDB" id="A0A831RMI7"/>
<name>A0A831RMI7_9GAMM</name>
<dbReference type="EMBL" id="DRKP01000053">
    <property type="protein sequence ID" value="HEB95685.1"/>
    <property type="molecule type" value="Genomic_DNA"/>
</dbReference>
<reference evidence="1" key="1">
    <citation type="journal article" date="2020" name="mSystems">
        <title>Genome- and Community-Level Interaction Insights into Carbon Utilization and Element Cycling Functions of Hydrothermarchaeota in Hydrothermal Sediment.</title>
        <authorList>
            <person name="Zhou Z."/>
            <person name="Liu Y."/>
            <person name="Xu W."/>
            <person name="Pan J."/>
            <person name="Luo Z.H."/>
            <person name="Li M."/>
        </authorList>
    </citation>
    <scope>NUCLEOTIDE SEQUENCE [LARGE SCALE GENOMIC DNA]</scope>
    <source>
        <strain evidence="1">HyVt-443</strain>
    </source>
</reference>
<organism evidence="1">
    <name type="scientific">Sedimenticola thiotaurini</name>
    <dbReference type="NCBI Taxonomy" id="1543721"/>
    <lineage>
        <taxon>Bacteria</taxon>
        <taxon>Pseudomonadati</taxon>
        <taxon>Pseudomonadota</taxon>
        <taxon>Gammaproteobacteria</taxon>
        <taxon>Chromatiales</taxon>
        <taxon>Sedimenticolaceae</taxon>
        <taxon>Sedimenticola</taxon>
    </lineage>
</organism>
<accession>A0A831RMI7</accession>
<proteinExistence type="predicted"/>
<evidence type="ECO:0000313" key="1">
    <source>
        <dbReference type="EMBL" id="HEB95685.1"/>
    </source>
</evidence>
<sequence>MTAQPDNGTRQNFDGKECIFYDGYWIRYYEAPEDSLSARKQLIDHLTRRTFRHTEPGINTPGYRLEEARAAYEREQDPARKRVNAAMLAGALFNRATDIFTAIVELEAKGITVNRDNELMKQCSNCFHEALELGRQVKHHSGHEGIDELWGEPLKAFTQPVARLFEARYRKIAQAMRDIDRISERLAQVFAEEPAFDGVATLAMELAASAKLQTETMKSDPVFFQVWPAFVSARERLDGFVPALDSEPSAEQWQRIEEGVNLIKAGAALVTYLSEARVPMPKSTRSFLAQCDAFQRR</sequence>
<comment type="caution">
    <text evidence="1">The sequence shown here is derived from an EMBL/GenBank/DDBJ whole genome shotgun (WGS) entry which is preliminary data.</text>
</comment>
<dbReference type="Proteomes" id="UP000886251">
    <property type="component" value="Unassembled WGS sequence"/>
</dbReference>